<feature type="region of interest" description="Disordered" evidence="1">
    <location>
        <begin position="465"/>
        <end position="493"/>
    </location>
</feature>
<sequence>MRSTPKAASGKGGGFANPSAPIDGSYINILSSFLDATTDPMTSSSGLTNVDLAFLLNIPAQQLPLLRSAPSSMDVTDRRVQRNVPASEGSRTAGQSIKCIRPYHAILVRLYLRHPEYATLIPPRPSSAEVYELIQPFMRPAGQPWNNPEESRRRWFAQLFGRSLIISYKMLANDPTVQANRNNSRPVTHLQTLIMLRFAAEFRATYADFREKYLPPEEANNPLYIPQAQSWDILHERDSLTDWMDDGIYESFSYELTKRWSNWWDGKYMKTLEREARSRNLDLEDVLKTGQWKMDDEVSSFKDYPSDAMPITGADSSLLTSFRGFTGLSSSEFVWLLGISPKTFFMYRKRPNQRIDASVSILMRHLYHNPDDLDLFIRIPHEPAGLLERIQAIDPKFERKHFGVLLGAGPVAGYNMTKADSMVPAFARRAATLLARHLDTSDDIYWHLREAAEAEAKARGLSASQLWDNGTWHPSGHDDSEDDDSDQDDFGDD</sequence>
<evidence type="ECO:0000313" key="2">
    <source>
        <dbReference type="EMBL" id="ABM21064.1"/>
    </source>
</evidence>
<protein>
    <submittedName>
        <fullName evidence="2">Uncharacterized protein</fullName>
    </submittedName>
</protein>
<dbReference type="KEGG" id="maq:Maqu_4213"/>
<geneLocation type="plasmid" evidence="2 3">
    <name>pMAQU01</name>
</geneLocation>
<feature type="compositionally biased region" description="Acidic residues" evidence="1">
    <location>
        <begin position="479"/>
        <end position="493"/>
    </location>
</feature>
<keyword evidence="2" id="KW-0614">Plasmid</keyword>
<accession>A1U7U5</accession>
<dbReference type="AlphaFoldDB" id="A1U7U5"/>
<name>A1U7U5_MARN8</name>
<reference evidence="3" key="1">
    <citation type="journal article" date="2011" name="Appl. Environ. Microbiol.">
        <title>Genomic potential of Marinobacter aquaeolei, a biogeochemical 'opportunitroph'.</title>
        <authorList>
            <person name="Singer E."/>
            <person name="Webb E.A."/>
            <person name="Nelson W.C."/>
            <person name="Heidelberg J.F."/>
            <person name="Ivanova N."/>
            <person name="Pati A."/>
            <person name="Edwards K.J."/>
        </authorList>
    </citation>
    <scope>NUCLEOTIDE SEQUENCE [LARGE SCALE GENOMIC DNA]</scope>
    <source>
        <strain evidence="3">ATCC 700491 / DSM 11845 / VT8</strain>
    </source>
</reference>
<dbReference type="Proteomes" id="UP000000998">
    <property type="component" value="Plasmid pMAQU01"/>
</dbReference>
<dbReference type="HOGENOM" id="CLU_609434_0_0_6"/>
<evidence type="ECO:0000256" key="1">
    <source>
        <dbReference type="SAM" id="MobiDB-lite"/>
    </source>
</evidence>
<organism evidence="2 3">
    <name type="scientific">Marinobacter nauticus (strain ATCC 700491 / DSM 11845 / VT8)</name>
    <name type="common">Marinobacter aquaeolei</name>
    <dbReference type="NCBI Taxonomy" id="351348"/>
    <lineage>
        <taxon>Bacteria</taxon>
        <taxon>Pseudomonadati</taxon>
        <taxon>Pseudomonadota</taxon>
        <taxon>Gammaproteobacteria</taxon>
        <taxon>Pseudomonadales</taxon>
        <taxon>Marinobacteraceae</taxon>
        <taxon>Marinobacter</taxon>
    </lineage>
</organism>
<dbReference type="EMBL" id="CP000515">
    <property type="protein sequence ID" value="ABM21064.1"/>
    <property type="molecule type" value="Genomic_DNA"/>
</dbReference>
<gene>
    <name evidence="2" type="ordered locus">Maqu_4213</name>
</gene>
<evidence type="ECO:0000313" key="3">
    <source>
        <dbReference type="Proteomes" id="UP000000998"/>
    </source>
</evidence>
<proteinExistence type="predicted"/>